<dbReference type="RefSeq" id="WP_186559532.1">
    <property type="nucleotide sequence ID" value="NZ_JACNMF010000001.1"/>
</dbReference>
<keyword evidence="3" id="KW-1185">Reference proteome</keyword>
<dbReference type="GO" id="GO:0016747">
    <property type="term" value="F:acyltransferase activity, transferring groups other than amino-acyl groups"/>
    <property type="evidence" value="ECO:0007669"/>
    <property type="project" value="InterPro"/>
</dbReference>
<evidence type="ECO:0000313" key="2">
    <source>
        <dbReference type="EMBL" id="MBC3757723.1"/>
    </source>
</evidence>
<evidence type="ECO:0000313" key="3">
    <source>
        <dbReference type="Proteomes" id="UP000656244"/>
    </source>
</evidence>
<dbReference type="InterPro" id="IPR000182">
    <property type="entry name" value="GNAT_dom"/>
</dbReference>
<dbReference type="AlphaFoldDB" id="A0A923HCS9"/>
<feature type="domain" description="N-acetyltransferase" evidence="1">
    <location>
        <begin position="91"/>
        <end position="183"/>
    </location>
</feature>
<dbReference type="Pfam" id="PF00583">
    <property type="entry name" value="Acetyltransf_1"/>
    <property type="match status" value="1"/>
</dbReference>
<dbReference type="InterPro" id="IPR016181">
    <property type="entry name" value="Acyl_CoA_acyltransferase"/>
</dbReference>
<evidence type="ECO:0000259" key="1">
    <source>
        <dbReference type="Pfam" id="PF00583"/>
    </source>
</evidence>
<dbReference type="SUPFAM" id="SSF55729">
    <property type="entry name" value="Acyl-CoA N-acyltransferases (Nat)"/>
    <property type="match status" value="1"/>
</dbReference>
<comment type="caution">
    <text evidence="2">The sequence shown here is derived from an EMBL/GenBank/DDBJ whole genome shotgun (WGS) entry which is preliminary data.</text>
</comment>
<sequence length="214" mass="25411">MEKGNTTQFYRLKWMWNILRHGLFLKGVNNRIARIGLDFMPYYWVLEGQEEFDPPQIRGDATGFEVSFFDDTDIDKVQSSISGLGDVDYAQNLRNGEICVGLRQNGKVAAFMFIKKNSHEFRGKLFPLKENEAYLYGMYTFESFRGKNLAPYLRYHCYQLCRQDGIDKFYSVSDYLNKSTLRFKRKLKARNTQLYLSMRLFKSYNRTFLLKKYN</sequence>
<gene>
    <name evidence="2" type="ORF">H7U19_04865</name>
</gene>
<name>A0A923HCS9_9FLAO</name>
<dbReference type="EMBL" id="JACNMF010000001">
    <property type="protein sequence ID" value="MBC3757723.1"/>
    <property type="molecule type" value="Genomic_DNA"/>
</dbReference>
<accession>A0A923HCS9</accession>
<dbReference type="Proteomes" id="UP000656244">
    <property type="component" value="Unassembled WGS sequence"/>
</dbReference>
<proteinExistence type="predicted"/>
<reference evidence="2" key="1">
    <citation type="submission" date="2020-08" db="EMBL/GenBank/DDBJ databases">
        <title>Hyunsoonleella sp. strain SJ7 genome sequencing and assembly.</title>
        <authorList>
            <person name="Kim I."/>
        </authorList>
    </citation>
    <scope>NUCLEOTIDE SEQUENCE</scope>
    <source>
        <strain evidence="2">SJ7</strain>
    </source>
</reference>
<protein>
    <submittedName>
        <fullName evidence="2">GNAT family N-acetyltransferase</fullName>
    </submittedName>
</protein>
<dbReference type="Gene3D" id="3.40.630.30">
    <property type="match status" value="1"/>
</dbReference>
<organism evidence="2 3">
    <name type="scientific">Hyunsoonleella aquatilis</name>
    <dbReference type="NCBI Taxonomy" id="2762758"/>
    <lineage>
        <taxon>Bacteria</taxon>
        <taxon>Pseudomonadati</taxon>
        <taxon>Bacteroidota</taxon>
        <taxon>Flavobacteriia</taxon>
        <taxon>Flavobacteriales</taxon>
        <taxon>Flavobacteriaceae</taxon>
    </lineage>
</organism>